<dbReference type="Proteomes" id="UP000194154">
    <property type="component" value="Chromosome"/>
</dbReference>
<reference evidence="3 5" key="1">
    <citation type="journal article" date="2017" name="Int. J. Syst. Evol. Microbiol.">
        <title>Macrococcus canis sp. nov., a skin bacterium associated with infections in dogs.</title>
        <authorList>
            <person name="Gobeli Brawand S."/>
            <person name="Cotting K."/>
            <person name="Gomez-Sanz E."/>
            <person name="Collaud A."/>
            <person name="Thomann A."/>
            <person name="Brodard I."/>
            <person name="Rodriguez-Campos S."/>
            <person name="Strauss C."/>
            <person name="Perreten V."/>
        </authorList>
    </citation>
    <scope>NUCLEOTIDE SEQUENCE [LARGE SCALE GENOMIC DNA]</scope>
    <source>
        <strain evidence="3 5">KM45013</strain>
    </source>
</reference>
<organism evidence="3 5">
    <name type="scientific">Macrococcoides canis</name>
    <dbReference type="NCBI Taxonomy" id="1855823"/>
    <lineage>
        <taxon>Bacteria</taxon>
        <taxon>Bacillati</taxon>
        <taxon>Bacillota</taxon>
        <taxon>Bacilli</taxon>
        <taxon>Bacillales</taxon>
        <taxon>Staphylococcaceae</taxon>
        <taxon>Macrococcoides</taxon>
    </lineage>
</organism>
<dbReference type="InterPro" id="IPR006442">
    <property type="entry name" value="Antitoxin_Phd/YefM"/>
</dbReference>
<reference evidence="4 6" key="3">
    <citation type="submission" date="2019-01" db="EMBL/GenBank/DDBJ databases">
        <title>Draft genome sequences of Macrococcus caseolyticus, Macrococcus canis, Macrococcus bohemicus and Macrococcus goetzii.</title>
        <authorList>
            <person name="Mazhar S."/>
            <person name="Altermann E."/>
            <person name="Hill C."/>
            <person name="Mcauliffe O."/>
        </authorList>
    </citation>
    <scope>NUCLEOTIDE SEQUENCE [LARGE SCALE GENOMIC DNA]</scope>
    <source>
        <strain evidence="4 6">DPC7162</strain>
    </source>
</reference>
<evidence type="ECO:0000256" key="2">
    <source>
        <dbReference type="RuleBase" id="RU362080"/>
    </source>
</evidence>
<dbReference type="STRING" id="1855823.MCCS_11990"/>
<evidence type="ECO:0000313" key="5">
    <source>
        <dbReference type="Proteomes" id="UP000194154"/>
    </source>
</evidence>
<comment type="function">
    <text evidence="2">Antitoxin component of a type II toxin-antitoxin (TA) system.</text>
</comment>
<evidence type="ECO:0000256" key="1">
    <source>
        <dbReference type="ARBA" id="ARBA00009981"/>
    </source>
</evidence>
<dbReference type="EMBL" id="CP021059">
    <property type="protein sequence ID" value="ARQ06845.1"/>
    <property type="molecule type" value="Genomic_DNA"/>
</dbReference>
<proteinExistence type="inferred from homology"/>
<dbReference type="InterPro" id="IPR036165">
    <property type="entry name" value="YefM-like_sf"/>
</dbReference>
<dbReference type="EMBL" id="SDQG01000001">
    <property type="protein sequence ID" value="TDM18206.1"/>
    <property type="molecule type" value="Genomic_DNA"/>
</dbReference>
<accession>A0A1W7AB53</accession>
<name>A0A1W7AB53_9STAP</name>
<dbReference type="OrthoDB" id="2427986at2"/>
<sequence length="83" mass="9591">MNTYTPTSARKDFFNIIKSVNEDSKEIYIAPTKIGEKGAVLVGEDDWNAIQETLFLLEKGIAYQIEQRKDEEEIDFDSTWDNI</sequence>
<keyword evidence="5" id="KW-1185">Reference proteome</keyword>
<reference evidence="3" key="2">
    <citation type="submission" date="2017-04" db="EMBL/GenBank/DDBJ databases">
        <authorList>
            <person name="Afonso C.L."/>
            <person name="Miller P.J."/>
            <person name="Scott M.A."/>
            <person name="Spackman E."/>
            <person name="Goraichik I."/>
            <person name="Dimitrov K.M."/>
            <person name="Suarez D.L."/>
            <person name="Swayne D.E."/>
        </authorList>
    </citation>
    <scope>NUCLEOTIDE SEQUENCE</scope>
    <source>
        <strain evidence="3">KM45013</strain>
    </source>
</reference>
<gene>
    <name evidence="4" type="ORF">ETI04_01555</name>
    <name evidence="3" type="ORF">MCCS_11990</name>
</gene>
<evidence type="ECO:0000313" key="6">
    <source>
        <dbReference type="Proteomes" id="UP000294865"/>
    </source>
</evidence>
<dbReference type="GeneID" id="35295328"/>
<dbReference type="AlphaFoldDB" id="A0A1W7AB53"/>
<dbReference type="KEGG" id="mcak:MCCS_11990"/>
<dbReference type="Gene3D" id="3.40.1620.10">
    <property type="entry name" value="YefM-like domain"/>
    <property type="match status" value="1"/>
</dbReference>
<evidence type="ECO:0000313" key="4">
    <source>
        <dbReference type="EMBL" id="TDM18206.1"/>
    </source>
</evidence>
<dbReference type="NCBIfam" id="TIGR01552">
    <property type="entry name" value="phd_fam"/>
    <property type="match status" value="1"/>
</dbReference>
<dbReference type="Proteomes" id="UP000294865">
    <property type="component" value="Unassembled WGS sequence"/>
</dbReference>
<dbReference type="RefSeq" id="WP_086042489.1">
    <property type="nucleotide sequence ID" value="NZ_CBCRZA010000002.1"/>
</dbReference>
<comment type="similarity">
    <text evidence="1 2">Belongs to the phD/YefM antitoxin family.</text>
</comment>
<dbReference type="Pfam" id="PF02604">
    <property type="entry name" value="PhdYeFM_antitox"/>
    <property type="match status" value="1"/>
</dbReference>
<evidence type="ECO:0000313" key="3">
    <source>
        <dbReference type="EMBL" id="ARQ06845.1"/>
    </source>
</evidence>
<protein>
    <recommendedName>
        <fullName evidence="2">Antitoxin</fullName>
    </recommendedName>
</protein>
<dbReference type="SUPFAM" id="SSF143120">
    <property type="entry name" value="YefM-like"/>
    <property type="match status" value="1"/>
</dbReference>